<accession>A0ABQ3V8V5</accession>
<evidence type="ECO:0000313" key="2">
    <source>
        <dbReference type="Proteomes" id="UP000654345"/>
    </source>
</evidence>
<keyword evidence="2" id="KW-1185">Reference proteome</keyword>
<proteinExistence type="predicted"/>
<dbReference type="Proteomes" id="UP000654345">
    <property type="component" value="Unassembled WGS sequence"/>
</dbReference>
<evidence type="ECO:0000313" key="1">
    <source>
        <dbReference type="EMBL" id="GHO60820.1"/>
    </source>
</evidence>
<protein>
    <submittedName>
        <fullName evidence="1">Uncharacterized protein</fullName>
    </submittedName>
</protein>
<comment type="caution">
    <text evidence="1">The sequence shown here is derived from an EMBL/GenBank/DDBJ whole genome shotgun (WGS) entry which is preliminary data.</text>
</comment>
<reference evidence="1 2" key="1">
    <citation type="journal article" date="2021" name="Int. J. Syst. Evol. Microbiol.">
        <title>Reticulibacter mediterranei gen. nov., sp. nov., within the new family Reticulibacteraceae fam. nov., and Ktedonospora formicarum gen. nov., sp. nov., Ktedonobacter robiniae sp. nov., Dictyobacter formicarum sp. nov. and Dictyobacter arantiisoli sp. nov., belonging to the class Ktedonobacteria.</title>
        <authorList>
            <person name="Yabe S."/>
            <person name="Zheng Y."/>
            <person name="Wang C.M."/>
            <person name="Sakai Y."/>
            <person name="Abe K."/>
            <person name="Yokota A."/>
            <person name="Donadio S."/>
            <person name="Cavaletti L."/>
            <person name="Monciardini P."/>
        </authorList>
    </citation>
    <scope>NUCLEOTIDE SEQUENCE [LARGE SCALE GENOMIC DNA]</scope>
    <source>
        <strain evidence="1 2">SOSP1-30</strain>
    </source>
</reference>
<gene>
    <name evidence="1" type="ORF">KSB_92950</name>
</gene>
<sequence length="152" mass="17812">MPMRSDDPLQTIAHTFDRIRKGQDPWVAIGNFSNEWFLYAADRRPTLIAEAPSLPFSPTREECRWASFLAASVEYLCEEYVLPCPEWVHELDELVHLDVPWYHVLYVDEEIKKWLEVASPLAFKQRNIFCGSQVFPDKRSLLSQVPEGERMR</sequence>
<dbReference type="RefSeq" id="WP_201376844.1">
    <property type="nucleotide sequence ID" value="NZ_BNJG01000006.1"/>
</dbReference>
<dbReference type="EMBL" id="BNJG01000006">
    <property type="protein sequence ID" value="GHO60820.1"/>
    <property type="molecule type" value="Genomic_DNA"/>
</dbReference>
<organism evidence="1 2">
    <name type="scientific">Ktedonobacter robiniae</name>
    <dbReference type="NCBI Taxonomy" id="2778365"/>
    <lineage>
        <taxon>Bacteria</taxon>
        <taxon>Bacillati</taxon>
        <taxon>Chloroflexota</taxon>
        <taxon>Ktedonobacteria</taxon>
        <taxon>Ktedonobacterales</taxon>
        <taxon>Ktedonobacteraceae</taxon>
        <taxon>Ktedonobacter</taxon>
    </lineage>
</organism>
<name>A0ABQ3V8V5_9CHLR</name>